<comment type="similarity">
    <text evidence="1 5">Belongs to the universal ribosomal protein uL29 family.</text>
</comment>
<dbReference type="Gene3D" id="1.10.287.310">
    <property type="match status" value="1"/>
</dbReference>
<dbReference type="GO" id="GO:0003735">
    <property type="term" value="F:structural constituent of ribosome"/>
    <property type="evidence" value="ECO:0007669"/>
    <property type="project" value="InterPro"/>
</dbReference>
<gene>
    <name evidence="5" type="primary">rpmC</name>
    <name evidence="6" type="ORF">JIN84_11400</name>
</gene>
<evidence type="ECO:0000256" key="1">
    <source>
        <dbReference type="ARBA" id="ARBA00009254"/>
    </source>
</evidence>
<dbReference type="SUPFAM" id="SSF46561">
    <property type="entry name" value="Ribosomal protein L29 (L29p)"/>
    <property type="match status" value="1"/>
</dbReference>
<reference evidence="6" key="1">
    <citation type="submission" date="2021-01" db="EMBL/GenBank/DDBJ databases">
        <title>Modified the classification status of verrucomicrobia.</title>
        <authorList>
            <person name="Feng X."/>
        </authorList>
    </citation>
    <scope>NUCLEOTIDE SEQUENCE</scope>
    <source>
        <strain evidence="6">JCM 18052</strain>
    </source>
</reference>
<evidence type="ECO:0000256" key="5">
    <source>
        <dbReference type="HAMAP-Rule" id="MF_00374"/>
    </source>
</evidence>
<comment type="caution">
    <text evidence="6">The sequence shown here is derived from an EMBL/GenBank/DDBJ whole genome shotgun (WGS) entry which is preliminary data.</text>
</comment>
<proteinExistence type="inferred from homology"/>
<dbReference type="EMBL" id="JAENIK010000011">
    <property type="protein sequence ID" value="MBK1816219.1"/>
    <property type="molecule type" value="Genomic_DNA"/>
</dbReference>
<dbReference type="RefSeq" id="WP_200351170.1">
    <property type="nucleotide sequence ID" value="NZ_BAABHZ010000006.1"/>
</dbReference>
<keyword evidence="2 5" id="KW-0689">Ribosomal protein</keyword>
<dbReference type="CDD" id="cd00427">
    <property type="entry name" value="Ribosomal_L29_HIP"/>
    <property type="match status" value="1"/>
</dbReference>
<dbReference type="Pfam" id="PF00831">
    <property type="entry name" value="Ribosomal_L29"/>
    <property type="match status" value="1"/>
</dbReference>
<evidence type="ECO:0000313" key="7">
    <source>
        <dbReference type="Proteomes" id="UP000600139"/>
    </source>
</evidence>
<evidence type="ECO:0000256" key="2">
    <source>
        <dbReference type="ARBA" id="ARBA00022980"/>
    </source>
</evidence>
<sequence length="66" mass="7422">MAKTKAKETSQLSTDELTVRLKDLRQESMNLRLQRAAGTLENPARIKQVRRETARVLTAANAKKNA</sequence>
<dbReference type="InterPro" id="IPR036049">
    <property type="entry name" value="Ribosomal_uL29_sf"/>
</dbReference>
<organism evidence="6 7">
    <name type="scientific">Luteolibacter yonseiensis</name>
    <dbReference type="NCBI Taxonomy" id="1144680"/>
    <lineage>
        <taxon>Bacteria</taxon>
        <taxon>Pseudomonadati</taxon>
        <taxon>Verrucomicrobiota</taxon>
        <taxon>Verrucomicrobiia</taxon>
        <taxon>Verrucomicrobiales</taxon>
        <taxon>Verrucomicrobiaceae</taxon>
        <taxon>Luteolibacter</taxon>
    </lineage>
</organism>
<evidence type="ECO:0000256" key="3">
    <source>
        <dbReference type="ARBA" id="ARBA00023274"/>
    </source>
</evidence>
<dbReference type="NCBIfam" id="TIGR00012">
    <property type="entry name" value="L29"/>
    <property type="match status" value="1"/>
</dbReference>
<accession>A0A934VC83</accession>
<dbReference type="AlphaFoldDB" id="A0A934VC83"/>
<evidence type="ECO:0000256" key="4">
    <source>
        <dbReference type="ARBA" id="ARBA00035204"/>
    </source>
</evidence>
<dbReference type="GO" id="GO:0006412">
    <property type="term" value="P:translation"/>
    <property type="evidence" value="ECO:0007669"/>
    <property type="project" value="UniProtKB-UniRule"/>
</dbReference>
<evidence type="ECO:0000313" key="6">
    <source>
        <dbReference type="EMBL" id="MBK1816219.1"/>
    </source>
</evidence>
<name>A0A934VC83_9BACT</name>
<dbReference type="Proteomes" id="UP000600139">
    <property type="component" value="Unassembled WGS sequence"/>
</dbReference>
<dbReference type="GO" id="GO:1990904">
    <property type="term" value="C:ribonucleoprotein complex"/>
    <property type="evidence" value="ECO:0007669"/>
    <property type="project" value="UniProtKB-KW"/>
</dbReference>
<keyword evidence="3 5" id="KW-0687">Ribonucleoprotein</keyword>
<dbReference type="InterPro" id="IPR001854">
    <property type="entry name" value="Ribosomal_uL29"/>
</dbReference>
<keyword evidence="7" id="KW-1185">Reference proteome</keyword>
<dbReference type="HAMAP" id="MF_00374">
    <property type="entry name" value="Ribosomal_uL29"/>
    <property type="match status" value="1"/>
</dbReference>
<dbReference type="GO" id="GO:0005840">
    <property type="term" value="C:ribosome"/>
    <property type="evidence" value="ECO:0007669"/>
    <property type="project" value="UniProtKB-KW"/>
</dbReference>
<protein>
    <recommendedName>
        <fullName evidence="4 5">Large ribosomal subunit protein uL29</fullName>
    </recommendedName>
</protein>